<reference evidence="2 3" key="2">
    <citation type="submission" date="2019-08" db="EMBL/GenBank/DDBJ databases">
        <title>Amycolatopsis acidicola sp. nov., isolated from peat swamp forest soil.</title>
        <authorList>
            <person name="Srisuk N."/>
        </authorList>
    </citation>
    <scope>NUCLEOTIDE SEQUENCE [LARGE SCALE GENOMIC DNA]</scope>
    <source>
        <strain evidence="2 3">TBRC 6029</strain>
    </source>
</reference>
<reference evidence="2 3" key="1">
    <citation type="submission" date="2019-07" db="EMBL/GenBank/DDBJ databases">
        <authorList>
            <person name="Duangmal K."/>
            <person name="Teo W.F.A."/>
        </authorList>
    </citation>
    <scope>NUCLEOTIDE SEQUENCE [LARGE SCALE GENOMIC DNA]</scope>
    <source>
        <strain evidence="2 3">TBRC 6029</strain>
    </source>
</reference>
<comment type="caution">
    <text evidence="2">The sequence shown here is derived from an EMBL/GenBank/DDBJ whole genome shotgun (WGS) entry which is preliminary data.</text>
</comment>
<accession>A0A558DIV4</accession>
<dbReference type="Pfam" id="PF01261">
    <property type="entry name" value="AP_endonuc_2"/>
    <property type="match status" value="1"/>
</dbReference>
<proteinExistence type="predicted"/>
<sequence>MVGGLGLRGRHRMSTEMTTKTLNCSANTLRLADLPTRVAAAAGAGFAGIGLRVTDYLDANMADGEIRDLLDQHGLRVLEMEHNWDWALGEDPVEKAMFTFADEIGIRHLNVPMFAEHPPADLVEPFGALCDRAAAHGVLVGFEFLPYSHVRTIGEAWEVVAAADRPNGGITVDLWHWFRSGAQPQDLAGIPASVITTVQLCDVAPEPGPDMTEEARHRRKLPGQGAGDTLTALKALRDNGMVAPVSVEVFSDELDARPPAEAARLAFDTGVKTLERAEFPAPAWTTTREEAR</sequence>
<keyword evidence="2" id="KW-0413">Isomerase</keyword>
<dbReference type="InterPro" id="IPR013022">
    <property type="entry name" value="Xyl_isomerase-like_TIM-brl"/>
</dbReference>
<keyword evidence="3" id="KW-1185">Reference proteome</keyword>
<evidence type="ECO:0000313" key="3">
    <source>
        <dbReference type="Proteomes" id="UP000320011"/>
    </source>
</evidence>
<dbReference type="Proteomes" id="UP000320011">
    <property type="component" value="Unassembled WGS sequence"/>
</dbReference>
<gene>
    <name evidence="2" type="ORF">FNH05_03715</name>
</gene>
<dbReference type="GO" id="GO:0016853">
    <property type="term" value="F:isomerase activity"/>
    <property type="evidence" value="ECO:0007669"/>
    <property type="project" value="UniProtKB-KW"/>
</dbReference>
<dbReference type="InterPro" id="IPR050312">
    <property type="entry name" value="IolE/XylAMocC-like"/>
</dbReference>
<dbReference type="EMBL" id="VJWX01000018">
    <property type="protein sequence ID" value="TVT60935.1"/>
    <property type="molecule type" value="Genomic_DNA"/>
</dbReference>
<dbReference type="OrthoDB" id="9780241at2"/>
<dbReference type="PANTHER" id="PTHR12110">
    <property type="entry name" value="HYDROXYPYRUVATE ISOMERASE"/>
    <property type="match status" value="1"/>
</dbReference>
<evidence type="ECO:0000259" key="1">
    <source>
        <dbReference type="Pfam" id="PF01261"/>
    </source>
</evidence>
<name>A0A558DIV4_9PSEU</name>
<dbReference type="SUPFAM" id="SSF51658">
    <property type="entry name" value="Xylose isomerase-like"/>
    <property type="match status" value="1"/>
</dbReference>
<evidence type="ECO:0000313" key="2">
    <source>
        <dbReference type="EMBL" id="TVT60935.1"/>
    </source>
</evidence>
<dbReference type="PANTHER" id="PTHR12110:SF48">
    <property type="entry name" value="BLL3656 PROTEIN"/>
    <property type="match status" value="1"/>
</dbReference>
<protein>
    <submittedName>
        <fullName evidence="2">Sugar phosphate isomerase/epimerase</fullName>
    </submittedName>
</protein>
<dbReference type="Gene3D" id="3.20.20.150">
    <property type="entry name" value="Divalent-metal-dependent TIM barrel enzymes"/>
    <property type="match status" value="1"/>
</dbReference>
<dbReference type="InterPro" id="IPR036237">
    <property type="entry name" value="Xyl_isomerase-like_sf"/>
</dbReference>
<feature type="domain" description="Xylose isomerase-like TIM barrel" evidence="1">
    <location>
        <begin position="38"/>
        <end position="263"/>
    </location>
</feature>
<organism evidence="2 3">
    <name type="scientific">Amycolatopsis rhizosphaerae</name>
    <dbReference type="NCBI Taxonomy" id="2053003"/>
    <lineage>
        <taxon>Bacteria</taxon>
        <taxon>Bacillati</taxon>
        <taxon>Actinomycetota</taxon>
        <taxon>Actinomycetes</taxon>
        <taxon>Pseudonocardiales</taxon>
        <taxon>Pseudonocardiaceae</taxon>
        <taxon>Amycolatopsis</taxon>
    </lineage>
</organism>
<dbReference type="AlphaFoldDB" id="A0A558DIV4"/>